<reference evidence="10" key="1">
    <citation type="submission" date="2023-01" db="EMBL/GenBank/DDBJ databases">
        <title>Genome assembly of the deep-sea coral Lophelia pertusa.</title>
        <authorList>
            <person name="Herrera S."/>
            <person name="Cordes E."/>
        </authorList>
    </citation>
    <scope>NUCLEOTIDE SEQUENCE</scope>
    <source>
        <strain evidence="10">USNM1676648</strain>
        <tissue evidence="10">Polyp</tissue>
    </source>
</reference>
<name>A0A9W9YJN0_9CNID</name>
<feature type="zinc finger region" description="TRAF-type" evidence="7">
    <location>
        <begin position="58"/>
        <end position="111"/>
    </location>
</feature>
<dbReference type="PROSITE" id="PS50144">
    <property type="entry name" value="MATH"/>
    <property type="match status" value="1"/>
</dbReference>
<dbReference type="AlphaFoldDB" id="A0A9W9YJN0"/>
<dbReference type="OrthoDB" id="5945562at2759"/>
<evidence type="ECO:0000256" key="3">
    <source>
        <dbReference type="ARBA" id="ARBA00022723"/>
    </source>
</evidence>
<dbReference type="Pfam" id="PF02176">
    <property type="entry name" value="zf-TRAF"/>
    <property type="match status" value="1"/>
</dbReference>
<protein>
    <recommendedName>
        <fullName evidence="12">TNF receptor-associated factor 4</fullName>
    </recommendedName>
</protein>
<evidence type="ECO:0008006" key="12">
    <source>
        <dbReference type="Google" id="ProtNLM"/>
    </source>
</evidence>
<dbReference type="EMBL" id="MU827338">
    <property type="protein sequence ID" value="KAJ7353876.1"/>
    <property type="molecule type" value="Genomic_DNA"/>
</dbReference>
<dbReference type="PANTHER" id="PTHR10131:SF94">
    <property type="entry name" value="TNF RECEPTOR-ASSOCIATED FACTOR 4"/>
    <property type="match status" value="1"/>
</dbReference>
<dbReference type="PROSITE" id="PS50145">
    <property type="entry name" value="ZF_TRAF"/>
    <property type="match status" value="1"/>
</dbReference>
<dbReference type="GO" id="GO:0008270">
    <property type="term" value="F:zinc ion binding"/>
    <property type="evidence" value="ECO:0007669"/>
    <property type="project" value="UniProtKB-KW"/>
</dbReference>
<proteinExistence type="predicted"/>
<evidence type="ECO:0000313" key="11">
    <source>
        <dbReference type="Proteomes" id="UP001163046"/>
    </source>
</evidence>
<evidence type="ECO:0000259" key="8">
    <source>
        <dbReference type="PROSITE" id="PS50144"/>
    </source>
</evidence>
<dbReference type="SUPFAM" id="SSF49599">
    <property type="entry name" value="TRAF domain-like"/>
    <property type="match status" value="2"/>
</dbReference>
<evidence type="ECO:0000256" key="4">
    <source>
        <dbReference type="ARBA" id="ARBA00022737"/>
    </source>
</evidence>
<comment type="caution">
    <text evidence="10">The sequence shown here is derived from an EMBL/GenBank/DDBJ whole genome shotgun (WGS) entry which is preliminary data.</text>
</comment>
<evidence type="ECO:0000259" key="9">
    <source>
        <dbReference type="PROSITE" id="PS50145"/>
    </source>
</evidence>
<dbReference type="InterPro" id="IPR013083">
    <property type="entry name" value="Znf_RING/FYVE/PHD"/>
</dbReference>
<evidence type="ECO:0000313" key="10">
    <source>
        <dbReference type="EMBL" id="KAJ7353876.1"/>
    </source>
</evidence>
<comment type="subcellular location">
    <subcellularLocation>
        <location evidence="1">Cytoplasm</location>
    </subcellularLocation>
</comment>
<dbReference type="InterPro" id="IPR049342">
    <property type="entry name" value="TRAF1-6_MATH_dom"/>
</dbReference>
<evidence type="ECO:0000256" key="2">
    <source>
        <dbReference type="ARBA" id="ARBA00022490"/>
    </source>
</evidence>
<keyword evidence="11" id="KW-1185">Reference proteome</keyword>
<keyword evidence="5 7" id="KW-0863">Zinc-finger</keyword>
<feature type="domain" description="MATH" evidence="8">
    <location>
        <begin position="166"/>
        <end position="294"/>
    </location>
</feature>
<evidence type="ECO:0000256" key="5">
    <source>
        <dbReference type="ARBA" id="ARBA00022771"/>
    </source>
</evidence>
<dbReference type="Pfam" id="PF21355">
    <property type="entry name" value="TRAF-mep_MATH"/>
    <property type="match status" value="1"/>
</dbReference>
<dbReference type="GO" id="GO:0043122">
    <property type="term" value="P:regulation of canonical NF-kappaB signal transduction"/>
    <property type="evidence" value="ECO:0007669"/>
    <property type="project" value="TreeGrafter"/>
</dbReference>
<accession>A0A9W9YJN0</accession>
<keyword evidence="4" id="KW-0677">Repeat</keyword>
<dbReference type="Proteomes" id="UP001163046">
    <property type="component" value="Unassembled WGS sequence"/>
</dbReference>
<evidence type="ECO:0000256" key="6">
    <source>
        <dbReference type="ARBA" id="ARBA00022833"/>
    </source>
</evidence>
<evidence type="ECO:0000256" key="7">
    <source>
        <dbReference type="PROSITE-ProRule" id="PRU00207"/>
    </source>
</evidence>
<feature type="domain" description="TRAF-type" evidence="9">
    <location>
        <begin position="58"/>
        <end position="111"/>
    </location>
</feature>
<evidence type="ECO:0000256" key="1">
    <source>
        <dbReference type="ARBA" id="ARBA00004496"/>
    </source>
</evidence>
<keyword evidence="6 7" id="KW-0862">Zinc</keyword>
<dbReference type="Gene3D" id="3.30.40.10">
    <property type="entry name" value="Zinc/RING finger domain, C3HC4 (zinc finger)"/>
    <property type="match status" value="2"/>
</dbReference>
<dbReference type="Gene3D" id="2.60.210.10">
    <property type="entry name" value="Apoptosis, Tumor Necrosis Factor Receptor Associated Protein 2, Chain A"/>
    <property type="match status" value="1"/>
</dbReference>
<keyword evidence="2" id="KW-0963">Cytoplasm</keyword>
<dbReference type="InterPro" id="IPR002083">
    <property type="entry name" value="MATH/TRAF_dom"/>
</dbReference>
<dbReference type="InterPro" id="IPR001293">
    <property type="entry name" value="Znf_TRAF"/>
</dbReference>
<gene>
    <name evidence="10" type="ORF">OS493_031583</name>
</gene>
<keyword evidence="3 7" id="KW-0479">Metal-binding</keyword>
<dbReference type="InterPro" id="IPR008974">
    <property type="entry name" value="TRAF-like"/>
</dbReference>
<dbReference type="GO" id="GO:0005737">
    <property type="term" value="C:cytoplasm"/>
    <property type="evidence" value="ECO:0007669"/>
    <property type="project" value="UniProtKB-SubCell"/>
</dbReference>
<sequence length="313" mass="36228">MESLLRWPSPTCPADRQPLSREKIFPDAACHRSILDLTVKCSYSECPWTGELRAVEEHLDVCRKFPVHCTNKCSLKDIPREKLEVHVRDECPATEVQCEYKNLGCEAVFPRSNTKSHSESQVKSHLNLALRGLQTTQRLVQDQSQEMGRLMSKVKEQSEQIERMNYAPFVWKIPNFQAVYDRAVTGEEEVILSEPFYLSKNGYKLRIKLMPNGADYVSLISFKGNYLSLFVKVVPGDYDSVLQWPFTENVRVTLIDQDPLDKGKTYRMLLALKRLMFPVLGLLLKRTMDMVQVLFSKKTFYELDHILRIIPFS</sequence>
<dbReference type="PANTHER" id="PTHR10131">
    <property type="entry name" value="TNF RECEPTOR ASSOCIATED FACTOR"/>
    <property type="match status" value="1"/>
</dbReference>
<organism evidence="10 11">
    <name type="scientific">Desmophyllum pertusum</name>
    <dbReference type="NCBI Taxonomy" id="174260"/>
    <lineage>
        <taxon>Eukaryota</taxon>
        <taxon>Metazoa</taxon>
        <taxon>Cnidaria</taxon>
        <taxon>Anthozoa</taxon>
        <taxon>Hexacorallia</taxon>
        <taxon>Scleractinia</taxon>
        <taxon>Caryophylliina</taxon>
        <taxon>Caryophylliidae</taxon>
        <taxon>Desmophyllum</taxon>
    </lineage>
</organism>